<dbReference type="AlphaFoldDB" id="A0A1M3L5R2"/>
<accession>A0A1M3L5R2</accession>
<evidence type="ECO:0000313" key="1">
    <source>
        <dbReference type="EMBL" id="OJX60885.1"/>
    </source>
</evidence>
<proteinExistence type="predicted"/>
<evidence type="ECO:0008006" key="3">
    <source>
        <dbReference type="Google" id="ProtNLM"/>
    </source>
</evidence>
<dbReference type="EMBL" id="MKVH01000003">
    <property type="protein sequence ID" value="OJX60885.1"/>
    <property type="molecule type" value="Genomic_DNA"/>
</dbReference>
<reference evidence="1 2" key="1">
    <citation type="submission" date="2016-09" db="EMBL/GenBank/DDBJ databases">
        <title>Genome-resolved meta-omics ties microbial dynamics to process performance in biotechnology for thiocyanate degradation.</title>
        <authorList>
            <person name="Kantor R.S."/>
            <person name="Huddy R.J."/>
            <person name="Iyer R."/>
            <person name="Thomas B.C."/>
            <person name="Brown C.T."/>
            <person name="Anantharaman K."/>
            <person name="Tringe S."/>
            <person name="Hettich R.L."/>
            <person name="Harrison S.T."/>
            <person name="Banfield J.F."/>
        </authorList>
    </citation>
    <scope>NUCLEOTIDE SEQUENCE [LARGE SCALE GENOMIC DNA]</scope>
    <source>
        <strain evidence="1">59-99</strain>
    </source>
</reference>
<dbReference type="SUPFAM" id="SSF103088">
    <property type="entry name" value="OmpA-like"/>
    <property type="match status" value="1"/>
</dbReference>
<dbReference type="InterPro" id="IPR036737">
    <property type="entry name" value="OmpA-like_sf"/>
</dbReference>
<dbReference type="STRING" id="1895771.BGO89_04795"/>
<name>A0A1M3L5R2_9BACT</name>
<comment type="caution">
    <text evidence="1">The sequence shown here is derived from an EMBL/GenBank/DDBJ whole genome shotgun (WGS) entry which is preliminary data.</text>
</comment>
<organism evidence="1 2">
    <name type="scientific">Candidatus Kapaibacterium thiocyanatum</name>
    <dbReference type="NCBI Taxonomy" id="1895771"/>
    <lineage>
        <taxon>Bacteria</taxon>
        <taxon>Pseudomonadati</taxon>
        <taxon>Candidatus Kapaibacteriota</taxon>
        <taxon>Candidatus Kapaibacteriia</taxon>
        <taxon>Candidatus Kapaibacteriales</taxon>
        <taxon>Candidatus Kapaibacteriaceae</taxon>
        <taxon>Candidatus Kapaibacterium</taxon>
    </lineage>
</organism>
<sequence length="629" mass="67283">MCTHATAQKADTALGRWIVQGGIYGSANMHSSSFRQLPGIPNCCVTFTGDLGFGGALVAGVEYVPETTLFGLPLRAGANVSYTLLTAALREPEVVGNIIRGNDVSSGTVEHRLAASYAPLSIEPYIALGLPGIQGLRLKLGVQAGIPIMATYEQSQMLLTPSDPAYTFENGSRTRAHTEGSIPQTSALYAAAVVGLRYELQTSRQLVVAPEVQYNIGLTNIVKDLTWSISSIRFGVLFQYRLERHVEAPPPPPVAPPPPPPPPVIARLESTLNVTGPDGKAPVNDTLHLPVVKEHTAATVYHAAPVVFFEANSTRPLATTSPAGSMQQDVVASVRAYMEAHPDVRLIVIGSTAADEDASLAKGRITWAVDQLGLDPGRLSVQPVVNQPARYPELADEQRMVRFAFNGAGKVLDVERNATTRTAADAEIRVAQMLVCEAGPCTSQWNASVQGTDVALAGGGEFRSMTIPAARLESAREGMLLNVSARVQDTTGRNVASQVQAIIMPDVVERTTTRSVLSSDDDASAGDIHTLGYFDFDGTAFTSVNDDAIAMVREALRNGKRIRLYPGTDNLGTEQYNQQLQRARARAATQLVGAKERDADIHLTTTDPSVTSTPMGRMARRSVRVSILP</sequence>
<dbReference type="Proteomes" id="UP000184233">
    <property type="component" value="Unassembled WGS sequence"/>
</dbReference>
<evidence type="ECO:0000313" key="2">
    <source>
        <dbReference type="Proteomes" id="UP000184233"/>
    </source>
</evidence>
<protein>
    <recommendedName>
        <fullName evidence="3">OmpA-like domain-containing protein</fullName>
    </recommendedName>
</protein>
<gene>
    <name evidence="1" type="ORF">BGO89_04795</name>
</gene>